<evidence type="ECO:0000313" key="1">
    <source>
        <dbReference type="EMBL" id="PUU78296.1"/>
    </source>
</evidence>
<gene>
    <name evidence="1" type="ORF">B9Z19DRAFT_1127003</name>
</gene>
<name>A0A2T6ZS53_TUBBO</name>
<proteinExistence type="predicted"/>
<dbReference type="OrthoDB" id="5502633at2759"/>
<evidence type="ECO:0000313" key="2">
    <source>
        <dbReference type="Proteomes" id="UP000244722"/>
    </source>
</evidence>
<dbReference type="EMBL" id="NESQ01000124">
    <property type="protein sequence ID" value="PUU78296.1"/>
    <property type="molecule type" value="Genomic_DNA"/>
</dbReference>
<comment type="caution">
    <text evidence="1">The sequence shown here is derived from an EMBL/GenBank/DDBJ whole genome shotgun (WGS) entry which is preliminary data.</text>
</comment>
<organism evidence="1 2">
    <name type="scientific">Tuber borchii</name>
    <name type="common">White truffle</name>
    <dbReference type="NCBI Taxonomy" id="42251"/>
    <lineage>
        <taxon>Eukaryota</taxon>
        <taxon>Fungi</taxon>
        <taxon>Dikarya</taxon>
        <taxon>Ascomycota</taxon>
        <taxon>Pezizomycotina</taxon>
        <taxon>Pezizomycetes</taxon>
        <taxon>Pezizales</taxon>
        <taxon>Tuberaceae</taxon>
        <taxon>Tuber</taxon>
    </lineage>
</organism>
<sequence length="157" mass="16448">MEITATDGFNTVRQQLFATCKVTSFAGCSVDPEKAIPGTLNGVVMSQFPSDFKLTTITLREYNKDGCPADQNFSNNISNAAGCNGITNTGITNVVVVPKPDMPPTCLLTLYSDTTCCSPNNAVLGPITPGSDPGSCIGPPRDSKGNPLVARAATLRF</sequence>
<dbReference type="Proteomes" id="UP000244722">
    <property type="component" value="Unassembled WGS sequence"/>
</dbReference>
<dbReference type="AlphaFoldDB" id="A0A2T6ZS53"/>
<keyword evidence="2" id="KW-1185">Reference proteome</keyword>
<protein>
    <submittedName>
        <fullName evidence="1">Uncharacterized protein</fullName>
    </submittedName>
</protein>
<reference evidence="1 2" key="1">
    <citation type="submission" date="2017-04" db="EMBL/GenBank/DDBJ databases">
        <title>Draft genome sequence of Tuber borchii Vittad., a whitish edible truffle.</title>
        <authorList>
            <consortium name="DOE Joint Genome Institute"/>
            <person name="Murat C."/>
            <person name="Kuo A."/>
            <person name="Barry K.W."/>
            <person name="Clum A."/>
            <person name="Dockter R.B."/>
            <person name="Fauchery L."/>
            <person name="Iotti M."/>
            <person name="Kohler A."/>
            <person name="Labutti K."/>
            <person name="Lindquist E.A."/>
            <person name="Lipzen A."/>
            <person name="Ohm R.A."/>
            <person name="Wang M."/>
            <person name="Grigoriev I.V."/>
            <person name="Zambonelli A."/>
            <person name="Martin F.M."/>
        </authorList>
    </citation>
    <scope>NUCLEOTIDE SEQUENCE [LARGE SCALE GENOMIC DNA]</scope>
    <source>
        <strain evidence="1 2">Tbo3840</strain>
    </source>
</reference>
<accession>A0A2T6ZS53</accession>